<gene>
    <name evidence="8" type="primary">rplY_2</name>
    <name evidence="8" type="ORF">GALL_10700</name>
</gene>
<dbReference type="Pfam" id="PF14693">
    <property type="entry name" value="Ribosomal_TL5_C"/>
    <property type="match status" value="1"/>
</dbReference>
<feature type="domain" description="Large ribosomal subunit protein bL25 L25" evidence="6">
    <location>
        <begin position="7"/>
        <end position="95"/>
    </location>
</feature>
<evidence type="ECO:0000256" key="5">
    <source>
        <dbReference type="SAM" id="MobiDB-lite"/>
    </source>
</evidence>
<dbReference type="PANTHER" id="PTHR33284:SF1">
    <property type="entry name" value="RIBOSOMAL PROTEIN L25_GLN-TRNA SYNTHETASE, ANTI-CODON-BINDING DOMAIN-CONTAINING PROTEIN"/>
    <property type="match status" value="1"/>
</dbReference>
<evidence type="ECO:0000256" key="2">
    <source>
        <dbReference type="ARBA" id="ARBA00022884"/>
    </source>
</evidence>
<keyword evidence="1" id="KW-0699">rRNA-binding</keyword>
<dbReference type="CDD" id="cd00495">
    <property type="entry name" value="Ribosomal_L25_TL5_CTC"/>
    <property type="match status" value="1"/>
</dbReference>
<evidence type="ECO:0000259" key="7">
    <source>
        <dbReference type="Pfam" id="PF14693"/>
    </source>
</evidence>
<feature type="domain" description="Large ribosomal subunit protein bL25 beta" evidence="7">
    <location>
        <begin position="104"/>
        <end position="184"/>
    </location>
</feature>
<evidence type="ECO:0000256" key="1">
    <source>
        <dbReference type="ARBA" id="ARBA00022730"/>
    </source>
</evidence>
<feature type="compositionally biased region" description="Polar residues" evidence="5">
    <location>
        <begin position="1"/>
        <end position="18"/>
    </location>
</feature>
<keyword evidence="4" id="KW-0687">Ribonucleoprotein</keyword>
<evidence type="ECO:0000256" key="4">
    <source>
        <dbReference type="ARBA" id="ARBA00023274"/>
    </source>
</evidence>
<keyword evidence="3 8" id="KW-0689">Ribosomal protein</keyword>
<dbReference type="InterPro" id="IPR001021">
    <property type="entry name" value="Ribosomal_bL25_long"/>
</dbReference>
<evidence type="ECO:0000259" key="6">
    <source>
        <dbReference type="Pfam" id="PF01386"/>
    </source>
</evidence>
<dbReference type="GO" id="GO:0022625">
    <property type="term" value="C:cytosolic large ribosomal subunit"/>
    <property type="evidence" value="ECO:0007669"/>
    <property type="project" value="TreeGrafter"/>
</dbReference>
<dbReference type="InterPro" id="IPR011035">
    <property type="entry name" value="Ribosomal_bL25/Gln-tRNA_synth"/>
</dbReference>
<dbReference type="HAMAP" id="MF_01334">
    <property type="entry name" value="Ribosomal_bL25_CTC"/>
    <property type="match status" value="1"/>
</dbReference>
<proteinExistence type="inferred from homology"/>
<accession>A0A1J5TCS8</accession>
<keyword evidence="2" id="KW-0694">RNA-binding</keyword>
<name>A0A1J5TCS8_9ZZZZ</name>
<dbReference type="GO" id="GO:0008097">
    <property type="term" value="F:5S rRNA binding"/>
    <property type="evidence" value="ECO:0007669"/>
    <property type="project" value="InterPro"/>
</dbReference>
<evidence type="ECO:0000313" key="8">
    <source>
        <dbReference type="EMBL" id="OIR18730.1"/>
    </source>
</evidence>
<dbReference type="Gene3D" id="2.170.120.20">
    <property type="entry name" value="Ribosomal protein L25, beta domain"/>
    <property type="match status" value="1"/>
</dbReference>
<dbReference type="InterPro" id="IPR020056">
    <property type="entry name" value="Rbsml_bL25/Gln-tRNA_synth_N"/>
</dbReference>
<dbReference type="InterPro" id="IPR029751">
    <property type="entry name" value="Ribosomal_L25_dom"/>
</dbReference>
<dbReference type="InterPro" id="IPR020057">
    <property type="entry name" value="Ribosomal_bL25_b-dom"/>
</dbReference>
<dbReference type="GO" id="GO:0006412">
    <property type="term" value="P:translation"/>
    <property type="evidence" value="ECO:0007669"/>
    <property type="project" value="InterPro"/>
</dbReference>
<dbReference type="NCBIfam" id="TIGR00731">
    <property type="entry name" value="bL25_bact_ctc"/>
    <property type="match status" value="1"/>
</dbReference>
<evidence type="ECO:0000256" key="3">
    <source>
        <dbReference type="ARBA" id="ARBA00022980"/>
    </source>
</evidence>
<dbReference type="Pfam" id="PF01386">
    <property type="entry name" value="Ribosomal_L25p"/>
    <property type="match status" value="1"/>
</dbReference>
<dbReference type="PANTHER" id="PTHR33284">
    <property type="entry name" value="RIBOSOMAL PROTEIN L25/GLN-TRNA SYNTHETASE, ANTI-CODON-BINDING DOMAIN-CONTAINING PROTEIN"/>
    <property type="match status" value="1"/>
</dbReference>
<dbReference type="AlphaFoldDB" id="A0A1J5TCS8"/>
<protein>
    <submittedName>
        <fullName evidence="8">50S ribosomal protein L25</fullName>
    </submittedName>
</protein>
<dbReference type="GO" id="GO:0003735">
    <property type="term" value="F:structural constituent of ribosome"/>
    <property type="evidence" value="ECO:0007669"/>
    <property type="project" value="InterPro"/>
</dbReference>
<dbReference type="InterPro" id="IPR037121">
    <property type="entry name" value="Ribosomal_bL25_C"/>
</dbReference>
<dbReference type="InterPro" id="IPR020930">
    <property type="entry name" value="Ribosomal_uL5_bac-type"/>
</dbReference>
<feature type="region of interest" description="Disordered" evidence="5">
    <location>
        <begin position="1"/>
        <end position="20"/>
    </location>
</feature>
<dbReference type="SUPFAM" id="SSF50715">
    <property type="entry name" value="Ribosomal protein L25-like"/>
    <property type="match status" value="1"/>
</dbReference>
<sequence>MNQKLTLNVASRAQTGRSASRRLRKVKRVPAILYGKHAQPELLSVDSPELTKLLKQVGGRAKIIELSRDKGAAGLAFLQEVQRDPITDNYLHIDLHEVKADEKFEIRVPVRLVGESYGVKNESGVLEIASHQLRIRCLPKDLPEVITVDVTELKVNETIKVGSLKPMAGVEFRDLPGLPIVSCIEVAEEAAPVVEAAATPAAGAAAPAAGAAAPAAGAAAPAAGAAAPAAGAAAKPAAGAAAKPAAGAAAKPAAPAKK</sequence>
<comment type="caution">
    <text evidence="8">The sequence shown here is derived from an EMBL/GenBank/DDBJ whole genome shotgun (WGS) entry which is preliminary data.</text>
</comment>
<organism evidence="8">
    <name type="scientific">mine drainage metagenome</name>
    <dbReference type="NCBI Taxonomy" id="410659"/>
    <lineage>
        <taxon>unclassified sequences</taxon>
        <taxon>metagenomes</taxon>
        <taxon>ecological metagenomes</taxon>
    </lineage>
</organism>
<dbReference type="Gene3D" id="2.40.240.10">
    <property type="entry name" value="Ribosomal Protein L25, Chain P"/>
    <property type="match status" value="1"/>
</dbReference>
<reference evidence="8" key="1">
    <citation type="submission" date="2016-10" db="EMBL/GenBank/DDBJ databases">
        <title>Sequence of Gallionella enrichment culture.</title>
        <authorList>
            <person name="Poehlein A."/>
            <person name="Muehling M."/>
            <person name="Daniel R."/>
        </authorList>
    </citation>
    <scope>NUCLEOTIDE SEQUENCE</scope>
</reference>
<dbReference type="EMBL" id="MLJW01000002">
    <property type="protein sequence ID" value="OIR18730.1"/>
    <property type="molecule type" value="Genomic_DNA"/>
</dbReference>